<evidence type="ECO:0000256" key="1">
    <source>
        <dbReference type="SAM" id="MobiDB-lite"/>
    </source>
</evidence>
<gene>
    <name evidence="2" type="ORF">QU38_01710</name>
</gene>
<feature type="compositionally biased region" description="Basic and acidic residues" evidence="1">
    <location>
        <begin position="58"/>
        <end position="68"/>
    </location>
</feature>
<comment type="caution">
    <text evidence="2">The sequence shown here is derived from an EMBL/GenBank/DDBJ whole genome shotgun (WGS) entry which is preliminary data.</text>
</comment>
<feature type="non-terminal residue" evidence="2">
    <location>
        <position position="1"/>
    </location>
</feature>
<feature type="region of interest" description="Disordered" evidence="1">
    <location>
        <begin position="1"/>
        <end position="97"/>
    </location>
</feature>
<accession>A0AA40JPR9</accession>
<feature type="compositionally biased region" description="Low complexity" evidence="1">
    <location>
        <begin position="18"/>
        <end position="29"/>
    </location>
</feature>
<proteinExistence type="predicted"/>
<protein>
    <submittedName>
        <fullName evidence="2">Uncharacterized protein</fullName>
    </submittedName>
</protein>
<evidence type="ECO:0000313" key="3">
    <source>
        <dbReference type="Proteomes" id="UP000032274"/>
    </source>
</evidence>
<dbReference type="Proteomes" id="UP000032274">
    <property type="component" value="Unassembled WGS sequence"/>
</dbReference>
<organism evidence="2 3">
    <name type="scientific">Staphylococcus aureus</name>
    <dbReference type="NCBI Taxonomy" id="1280"/>
    <lineage>
        <taxon>Bacteria</taxon>
        <taxon>Bacillati</taxon>
        <taxon>Bacillota</taxon>
        <taxon>Bacilli</taxon>
        <taxon>Bacillales</taxon>
        <taxon>Staphylococcaceae</taxon>
        <taxon>Staphylococcus</taxon>
    </lineage>
</organism>
<reference evidence="2 3" key="1">
    <citation type="submission" date="2015-01" db="EMBL/GenBank/DDBJ databases">
        <title>Characterization of Swiss Staphylococcus aureus strains involved in food poisoning.</title>
        <authorList>
            <person name="Crovadore J."/>
            <person name="Chablais R."/>
            <person name="Tonacini J."/>
            <person name="Schnyder B."/>
            <person name="Lefort F."/>
        </authorList>
    </citation>
    <scope>NUCLEOTIDE SEQUENCE [LARGE SCALE GENOMIC DNA]</scope>
    <source>
        <strain evidence="2 3">SA-120</strain>
    </source>
</reference>
<feature type="non-terminal residue" evidence="2">
    <location>
        <position position="149"/>
    </location>
</feature>
<evidence type="ECO:0000313" key="2">
    <source>
        <dbReference type="EMBL" id="KIU01423.1"/>
    </source>
</evidence>
<sequence length="149" mass="15919">VRAHHEAVPSTDAGGPGAHARPQGGAAAPGRDEAVDGSADPSLQAVQRRLSRARGRRVCRDGEPEGRVRRLSGLGRQQQAVPVQDPPDCVQPPPGDGLHVEGAHARRHHCHPGRARHRVRGVRPVSADRIAIAHEMIAHYNAQDADAYV</sequence>
<feature type="compositionally biased region" description="Low complexity" evidence="1">
    <location>
        <begin position="77"/>
        <end position="88"/>
    </location>
</feature>
<dbReference type="EMBL" id="JXIG01000371">
    <property type="protein sequence ID" value="KIU01423.1"/>
    <property type="molecule type" value="Genomic_DNA"/>
</dbReference>
<dbReference type="AlphaFoldDB" id="A0AA40JPR9"/>
<name>A0AA40JPR9_STAAU</name>